<dbReference type="InterPro" id="IPR036388">
    <property type="entry name" value="WH-like_DNA-bd_sf"/>
</dbReference>
<dbReference type="GO" id="GO:0000976">
    <property type="term" value="F:transcription cis-regulatory region binding"/>
    <property type="evidence" value="ECO:0007669"/>
    <property type="project" value="TreeGrafter"/>
</dbReference>
<dbReference type="CDD" id="cd00383">
    <property type="entry name" value="trans_reg_C"/>
    <property type="match status" value="1"/>
</dbReference>
<keyword evidence="15" id="KW-1185">Reference proteome</keyword>
<evidence type="ECO:0000256" key="1">
    <source>
        <dbReference type="ARBA" id="ARBA00004496"/>
    </source>
</evidence>
<dbReference type="Gene3D" id="3.40.50.2300">
    <property type="match status" value="1"/>
</dbReference>
<dbReference type="SUPFAM" id="SSF46894">
    <property type="entry name" value="C-terminal effector domain of the bipartite response regulators"/>
    <property type="match status" value="1"/>
</dbReference>
<sequence>MTGLEIAATPRSAMLAPAAMQHIAVVDDEADIRDTVGEYLELKGYRVSRCDGGATLRALLEADTVDLVLLDVAMPEEDGLSIARYLGANTDVAFVMVTAAGEVVDRIVGLELGADDYLAKPVDLRELLARIKTVLRRGARRAAKGGSEAVETPQRVMFGDCTLDTNAHRLIGPDGADIPITAMEFDLLRAFAEHPNRVLSRDQLLDMAHNRGWEPFDRSIDIRIARLRRKIEPDPAKPQVIKTVRGAGYMFALPG</sequence>
<keyword evidence="5" id="KW-0805">Transcription regulation</keyword>
<comment type="caution">
    <text evidence="14">The sequence shown here is derived from an EMBL/GenBank/DDBJ whole genome shotgun (WGS) entry which is preliminary data.</text>
</comment>
<evidence type="ECO:0000259" key="13">
    <source>
        <dbReference type="PROSITE" id="PS51755"/>
    </source>
</evidence>
<keyword evidence="3 10" id="KW-0597">Phosphoprotein</keyword>
<dbReference type="GO" id="GO:0006355">
    <property type="term" value="P:regulation of DNA-templated transcription"/>
    <property type="evidence" value="ECO:0007669"/>
    <property type="project" value="InterPro"/>
</dbReference>
<evidence type="ECO:0000256" key="5">
    <source>
        <dbReference type="ARBA" id="ARBA00023015"/>
    </source>
</evidence>
<reference evidence="14 15" key="1">
    <citation type="submission" date="2022-04" db="EMBL/GenBank/DDBJ databases">
        <authorList>
            <person name="Ye Y.-Q."/>
            <person name="Du Z.-J."/>
        </authorList>
    </citation>
    <scope>NUCLEOTIDE SEQUENCE [LARGE SCALE GENOMIC DNA]</scope>
    <source>
        <strain evidence="14 15">A6E488</strain>
    </source>
</reference>
<dbReference type="InterPro" id="IPR001789">
    <property type="entry name" value="Sig_transdc_resp-reg_receiver"/>
</dbReference>
<keyword evidence="8" id="KW-0804">Transcription</keyword>
<dbReference type="GO" id="GO:0005829">
    <property type="term" value="C:cytosol"/>
    <property type="evidence" value="ECO:0007669"/>
    <property type="project" value="TreeGrafter"/>
</dbReference>
<dbReference type="InterPro" id="IPR016032">
    <property type="entry name" value="Sig_transdc_resp-reg_C-effctor"/>
</dbReference>
<evidence type="ECO:0000256" key="2">
    <source>
        <dbReference type="ARBA" id="ARBA00022490"/>
    </source>
</evidence>
<gene>
    <name evidence="14" type="ORF">MUB46_05690</name>
</gene>
<dbReference type="GO" id="GO:0000156">
    <property type="term" value="F:phosphorelay response regulator activity"/>
    <property type="evidence" value="ECO:0007669"/>
    <property type="project" value="TreeGrafter"/>
</dbReference>
<comment type="subcellular location">
    <subcellularLocation>
        <location evidence="1">Cytoplasm</location>
    </subcellularLocation>
</comment>
<organism evidence="14 15">
    <name type="scientific">Microbaculum marinisediminis</name>
    <dbReference type="NCBI Taxonomy" id="2931392"/>
    <lineage>
        <taxon>Bacteria</taxon>
        <taxon>Pseudomonadati</taxon>
        <taxon>Pseudomonadota</taxon>
        <taxon>Alphaproteobacteria</taxon>
        <taxon>Hyphomicrobiales</taxon>
        <taxon>Tepidamorphaceae</taxon>
        <taxon>Microbaculum</taxon>
    </lineage>
</organism>
<dbReference type="InterPro" id="IPR001867">
    <property type="entry name" value="OmpR/PhoB-type_DNA-bd"/>
</dbReference>
<evidence type="ECO:0000256" key="8">
    <source>
        <dbReference type="ARBA" id="ARBA00023163"/>
    </source>
</evidence>
<dbReference type="InterPro" id="IPR011006">
    <property type="entry name" value="CheY-like_superfamily"/>
</dbReference>
<evidence type="ECO:0000313" key="14">
    <source>
        <dbReference type="EMBL" id="MCT8971350.1"/>
    </source>
</evidence>
<dbReference type="Pfam" id="PF00486">
    <property type="entry name" value="Trans_reg_C"/>
    <property type="match status" value="1"/>
</dbReference>
<feature type="domain" description="OmpR/PhoB-type" evidence="13">
    <location>
        <begin position="153"/>
        <end position="253"/>
    </location>
</feature>
<dbReference type="PANTHER" id="PTHR48111:SF4">
    <property type="entry name" value="DNA-BINDING DUAL TRANSCRIPTIONAL REGULATOR OMPR"/>
    <property type="match status" value="1"/>
</dbReference>
<dbReference type="SUPFAM" id="SSF52172">
    <property type="entry name" value="CheY-like"/>
    <property type="match status" value="1"/>
</dbReference>
<dbReference type="InterPro" id="IPR039420">
    <property type="entry name" value="WalR-like"/>
</dbReference>
<evidence type="ECO:0000256" key="6">
    <source>
        <dbReference type="ARBA" id="ARBA00023125"/>
    </source>
</evidence>
<evidence type="ECO:0000256" key="7">
    <source>
        <dbReference type="ARBA" id="ARBA00023159"/>
    </source>
</evidence>
<dbReference type="Gene3D" id="6.10.250.690">
    <property type="match status" value="1"/>
</dbReference>
<keyword evidence="2" id="KW-0963">Cytoplasm</keyword>
<protein>
    <recommendedName>
        <fullName evidence="9">Regulatory protein VirG</fullName>
    </recommendedName>
</protein>
<name>A0AAW5QWG1_9HYPH</name>
<dbReference type="AlphaFoldDB" id="A0AAW5QWG1"/>
<evidence type="ECO:0000256" key="10">
    <source>
        <dbReference type="PROSITE-ProRule" id="PRU00169"/>
    </source>
</evidence>
<proteinExistence type="predicted"/>
<dbReference type="SMART" id="SM00862">
    <property type="entry name" value="Trans_reg_C"/>
    <property type="match status" value="1"/>
</dbReference>
<keyword evidence="6 11" id="KW-0238">DNA-binding</keyword>
<dbReference type="SMART" id="SM00448">
    <property type="entry name" value="REC"/>
    <property type="match status" value="1"/>
</dbReference>
<feature type="domain" description="Response regulatory" evidence="12">
    <location>
        <begin position="22"/>
        <end position="135"/>
    </location>
</feature>
<evidence type="ECO:0000313" key="15">
    <source>
        <dbReference type="Proteomes" id="UP001320898"/>
    </source>
</evidence>
<feature type="DNA-binding region" description="OmpR/PhoB-type" evidence="11">
    <location>
        <begin position="153"/>
        <end position="253"/>
    </location>
</feature>
<dbReference type="GO" id="GO:0032993">
    <property type="term" value="C:protein-DNA complex"/>
    <property type="evidence" value="ECO:0007669"/>
    <property type="project" value="TreeGrafter"/>
</dbReference>
<dbReference type="EMBL" id="JALIDZ010000002">
    <property type="protein sequence ID" value="MCT8971350.1"/>
    <property type="molecule type" value="Genomic_DNA"/>
</dbReference>
<dbReference type="PROSITE" id="PS50110">
    <property type="entry name" value="RESPONSE_REGULATORY"/>
    <property type="match status" value="1"/>
</dbReference>
<evidence type="ECO:0000256" key="3">
    <source>
        <dbReference type="ARBA" id="ARBA00022553"/>
    </source>
</evidence>
<dbReference type="Proteomes" id="UP001320898">
    <property type="component" value="Unassembled WGS sequence"/>
</dbReference>
<accession>A0AAW5QWG1</accession>
<keyword evidence="7" id="KW-0010">Activator</keyword>
<dbReference type="PANTHER" id="PTHR48111">
    <property type="entry name" value="REGULATOR OF RPOS"/>
    <property type="match status" value="1"/>
</dbReference>
<keyword evidence="4" id="KW-0902">Two-component regulatory system</keyword>
<feature type="modified residue" description="4-aspartylphosphate" evidence="10">
    <location>
        <position position="71"/>
    </location>
</feature>
<dbReference type="Pfam" id="PF00072">
    <property type="entry name" value="Response_reg"/>
    <property type="match status" value="1"/>
</dbReference>
<evidence type="ECO:0000256" key="9">
    <source>
        <dbReference type="ARBA" id="ARBA00067337"/>
    </source>
</evidence>
<evidence type="ECO:0000259" key="12">
    <source>
        <dbReference type="PROSITE" id="PS50110"/>
    </source>
</evidence>
<dbReference type="FunFam" id="1.10.10.10:FF:000099">
    <property type="entry name" value="Two-component system response regulator TorR"/>
    <property type="match status" value="1"/>
</dbReference>
<dbReference type="Gene3D" id="1.10.10.10">
    <property type="entry name" value="Winged helix-like DNA-binding domain superfamily/Winged helix DNA-binding domain"/>
    <property type="match status" value="1"/>
</dbReference>
<evidence type="ECO:0000256" key="11">
    <source>
        <dbReference type="PROSITE-ProRule" id="PRU01091"/>
    </source>
</evidence>
<evidence type="ECO:0000256" key="4">
    <source>
        <dbReference type="ARBA" id="ARBA00023012"/>
    </source>
</evidence>
<dbReference type="PROSITE" id="PS51755">
    <property type="entry name" value="OMPR_PHOB"/>
    <property type="match status" value="1"/>
</dbReference>